<dbReference type="Proteomes" id="UP000238523">
    <property type="component" value="Plasmid pRLN1"/>
</dbReference>
<protein>
    <submittedName>
        <fullName evidence="1">Uncharacterized protein</fullName>
    </submittedName>
</protein>
<sequence length="80" mass="9000">MKGRLERPFLVRPKLAMLHFNRGKARTYVNSPLPAAGFRASEGDVHKYLLWLNNDDPSVASRTTPLGRLNLAITVRTLVL</sequence>
<geneLocation type="plasmid" evidence="2">
    <name>prln1</name>
</geneLocation>
<accession>A0A2K9ZD36</accession>
<dbReference type="EMBL" id="CP025013">
    <property type="protein sequence ID" value="AUW46165.1"/>
    <property type="molecule type" value="Genomic_DNA"/>
</dbReference>
<proteinExistence type="predicted"/>
<dbReference type="AlphaFoldDB" id="A0A2K9ZD36"/>
<name>A0A2K9ZD36_RHILE</name>
<organism evidence="1 2">
    <name type="scientific">Rhizobium leguminosarum</name>
    <dbReference type="NCBI Taxonomy" id="384"/>
    <lineage>
        <taxon>Bacteria</taxon>
        <taxon>Pseudomonadati</taxon>
        <taxon>Pseudomonadota</taxon>
        <taxon>Alphaproteobacteria</taxon>
        <taxon>Hyphomicrobiales</taxon>
        <taxon>Rhizobiaceae</taxon>
        <taxon>Rhizobium/Agrobacterium group</taxon>
        <taxon>Rhizobium</taxon>
    </lineage>
</organism>
<keyword evidence="1" id="KW-0614">Plasmid</keyword>
<evidence type="ECO:0000313" key="1">
    <source>
        <dbReference type="EMBL" id="AUW46165.1"/>
    </source>
</evidence>
<reference evidence="1 2" key="1">
    <citation type="submission" date="2017-11" db="EMBL/GenBank/DDBJ databases">
        <title>Complete genome of Rhizobium leguminosarum Norway, an ineffective micro-symbiont.</title>
        <authorList>
            <person name="Hoffrichter A."/>
            <person name="Liang J."/>
            <person name="Brachmann A."/>
            <person name="Marin M."/>
        </authorList>
    </citation>
    <scope>NUCLEOTIDE SEQUENCE [LARGE SCALE GENOMIC DNA]</scope>
    <source>
        <strain evidence="1 2">Norway</strain>
        <plasmid evidence="2">Plasmid prln1</plasmid>
    </source>
</reference>
<evidence type="ECO:0000313" key="2">
    <source>
        <dbReference type="Proteomes" id="UP000238523"/>
    </source>
</evidence>
<gene>
    <name evidence="1" type="ORF">CUJ84_pRLN1000709</name>
</gene>